<protein>
    <recommendedName>
        <fullName evidence="1">DNA polymerase III PolC-type N-terminal domain-containing protein</fullName>
    </recommendedName>
</protein>
<evidence type="ECO:0000313" key="2">
    <source>
        <dbReference type="EMBL" id="MBA4541677.1"/>
    </source>
</evidence>
<dbReference type="InterPro" id="IPR028112">
    <property type="entry name" value="DNA_PolC-type_N_I"/>
</dbReference>
<dbReference type="RefSeq" id="WP_033101039.1">
    <property type="nucleotide sequence ID" value="NZ_JACEIP010000002.1"/>
</dbReference>
<keyword evidence="3" id="KW-1185">Reference proteome</keyword>
<organism evidence="2 3">
    <name type="scientific">Thermoactinomyces daqus</name>
    <dbReference type="NCBI Taxonomy" id="1329516"/>
    <lineage>
        <taxon>Bacteria</taxon>
        <taxon>Bacillati</taxon>
        <taxon>Bacillota</taxon>
        <taxon>Bacilli</taxon>
        <taxon>Bacillales</taxon>
        <taxon>Thermoactinomycetaceae</taxon>
        <taxon>Thermoactinomyces</taxon>
    </lineage>
</organism>
<dbReference type="Pfam" id="PF14480">
    <property type="entry name" value="DNA_pol3_a_NI"/>
    <property type="match status" value="1"/>
</dbReference>
<dbReference type="Proteomes" id="UP000530514">
    <property type="component" value="Unassembled WGS sequence"/>
</dbReference>
<sequence length="178" mass="21230">MKGKKALINLFRETELPEDWLNRHFHGGYIKEVIVDQEKRTWQLCLHLVEPLDPDIWQEFRSRVKKHFHPAIRVSVRFEYDAVEHPVVLQKYKYFIQKNLQKLVTPAAATWFGQAEWRINGAKIEVIFANPAVLQMARQREIDRHVERFYRRITGRGLPVVLLCRQPDEDPSSERFPE</sequence>
<comment type="caution">
    <text evidence="2">The sequence shown here is derived from an EMBL/GenBank/DDBJ whole genome shotgun (WGS) entry which is preliminary data.</text>
</comment>
<accession>A0A7W2AFY8</accession>
<reference evidence="2 3" key="1">
    <citation type="submission" date="2020-07" db="EMBL/GenBank/DDBJ databases">
        <authorList>
            <person name="Feng H."/>
        </authorList>
    </citation>
    <scope>NUCLEOTIDE SEQUENCE [LARGE SCALE GENOMIC DNA]</scope>
    <source>
        <strain evidence="3">s-11</strain>
    </source>
</reference>
<dbReference type="OrthoDB" id="9939300at2"/>
<gene>
    <name evidence="2" type="ORF">H1164_02005</name>
</gene>
<name>A0A7W2AFY8_9BACL</name>
<proteinExistence type="predicted"/>
<evidence type="ECO:0000313" key="3">
    <source>
        <dbReference type="Proteomes" id="UP000530514"/>
    </source>
</evidence>
<dbReference type="AlphaFoldDB" id="A0A7W2AFY8"/>
<evidence type="ECO:0000259" key="1">
    <source>
        <dbReference type="Pfam" id="PF14480"/>
    </source>
</evidence>
<feature type="domain" description="DNA polymerase III PolC-type N-terminal" evidence="1">
    <location>
        <begin position="10"/>
        <end position="76"/>
    </location>
</feature>
<dbReference type="EMBL" id="JACEIP010000002">
    <property type="protein sequence ID" value="MBA4541677.1"/>
    <property type="molecule type" value="Genomic_DNA"/>
</dbReference>